<keyword evidence="1" id="KW-0472">Membrane</keyword>
<dbReference type="AlphaFoldDB" id="A0A0B0P068"/>
<dbReference type="Proteomes" id="UP000032142">
    <property type="component" value="Unassembled WGS sequence"/>
</dbReference>
<name>A0A0B0P068_GOSAR</name>
<evidence type="ECO:0000313" key="2">
    <source>
        <dbReference type="EMBL" id="KHG18460.1"/>
    </source>
</evidence>
<evidence type="ECO:0000256" key="1">
    <source>
        <dbReference type="SAM" id="Phobius"/>
    </source>
</evidence>
<keyword evidence="1" id="KW-0812">Transmembrane</keyword>
<proteinExistence type="predicted"/>
<accession>A0A0B0P068</accession>
<protein>
    <submittedName>
        <fullName evidence="2">Uncharacterized protein</fullName>
    </submittedName>
</protein>
<sequence>MTSIIKLAQGSKYVGGTFILSIGLLGQMCWLMMIVDSFCGWP</sequence>
<reference evidence="3" key="1">
    <citation type="submission" date="2014-09" db="EMBL/GenBank/DDBJ databases">
        <authorList>
            <person name="Mudge J."/>
            <person name="Ramaraj T."/>
            <person name="Lindquist I.E."/>
            <person name="Bharti A.K."/>
            <person name="Sundararajan A."/>
            <person name="Cameron C.T."/>
            <person name="Woodward J.E."/>
            <person name="May G.D."/>
            <person name="Brubaker C."/>
            <person name="Broadhvest J."/>
            <person name="Wilkins T.A."/>
        </authorList>
    </citation>
    <scope>NUCLEOTIDE SEQUENCE</scope>
    <source>
        <strain evidence="3">cv. AKA8401</strain>
    </source>
</reference>
<feature type="transmembrane region" description="Helical" evidence="1">
    <location>
        <begin position="12"/>
        <end position="35"/>
    </location>
</feature>
<dbReference type="EMBL" id="KN410649">
    <property type="protein sequence ID" value="KHG18460.1"/>
    <property type="molecule type" value="Genomic_DNA"/>
</dbReference>
<keyword evidence="1" id="KW-1133">Transmembrane helix</keyword>
<gene>
    <name evidence="2" type="ORF">F383_24005</name>
</gene>
<evidence type="ECO:0000313" key="3">
    <source>
        <dbReference type="Proteomes" id="UP000032142"/>
    </source>
</evidence>
<keyword evidence="3" id="KW-1185">Reference proteome</keyword>
<organism evidence="2 3">
    <name type="scientific">Gossypium arboreum</name>
    <name type="common">Tree cotton</name>
    <name type="synonym">Gossypium nanking</name>
    <dbReference type="NCBI Taxonomy" id="29729"/>
    <lineage>
        <taxon>Eukaryota</taxon>
        <taxon>Viridiplantae</taxon>
        <taxon>Streptophyta</taxon>
        <taxon>Embryophyta</taxon>
        <taxon>Tracheophyta</taxon>
        <taxon>Spermatophyta</taxon>
        <taxon>Magnoliopsida</taxon>
        <taxon>eudicotyledons</taxon>
        <taxon>Gunneridae</taxon>
        <taxon>Pentapetalae</taxon>
        <taxon>rosids</taxon>
        <taxon>malvids</taxon>
        <taxon>Malvales</taxon>
        <taxon>Malvaceae</taxon>
        <taxon>Malvoideae</taxon>
        <taxon>Gossypium</taxon>
    </lineage>
</organism>